<reference evidence="5 6" key="1">
    <citation type="submission" date="2024-10" db="EMBL/GenBank/DDBJ databases">
        <title>The Natural Products Discovery Center: Release of the First 8490 Sequenced Strains for Exploring Actinobacteria Biosynthetic Diversity.</title>
        <authorList>
            <person name="Kalkreuter E."/>
            <person name="Kautsar S.A."/>
            <person name="Yang D."/>
            <person name="Bader C.D."/>
            <person name="Teijaro C.N."/>
            <person name="Fluegel L."/>
            <person name="Davis C.M."/>
            <person name="Simpson J.R."/>
            <person name="Lauterbach L."/>
            <person name="Steele A.D."/>
            <person name="Gui C."/>
            <person name="Meng S."/>
            <person name="Li G."/>
            <person name="Viehrig K."/>
            <person name="Ye F."/>
            <person name="Su P."/>
            <person name="Kiefer A.F."/>
            <person name="Nichols A."/>
            <person name="Cepeda A.J."/>
            <person name="Yan W."/>
            <person name="Fan B."/>
            <person name="Jiang Y."/>
            <person name="Adhikari A."/>
            <person name="Zheng C.-J."/>
            <person name="Schuster L."/>
            <person name="Cowan T.M."/>
            <person name="Smanski M.J."/>
            <person name="Chevrette M.G."/>
            <person name="De Carvalho L.P.S."/>
            <person name="Shen B."/>
        </authorList>
    </citation>
    <scope>NUCLEOTIDE SEQUENCE [LARGE SCALE GENOMIC DNA]</scope>
    <source>
        <strain evidence="5 6">NPDC000087</strain>
    </source>
</reference>
<dbReference type="InterPro" id="IPR011006">
    <property type="entry name" value="CheY-like_superfamily"/>
</dbReference>
<proteinExistence type="predicted"/>
<dbReference type="PANTHER" id="PTHR44591:SF3">
    <property type="entry name" value="RESPONSE REGULATORY DOMAIN-CONTAINING PROTEIN"/>
    <property type="match status" value="1"/>
</dbReference>
<evidence type="ECO:0000256" key="1">
    <source>
        <dbReference type="ARBA" id="ARBA00022553"/>
    </source>
</evidence>
<dbReference type="SUPFAM" id="SSF52172">
    <property type="entry name" value="CheY-like"/>
    <property type="match status" value="1"/>
</dbReference>
<dbReference type="EMBL" id="JBIAZU010000001">
    <property type="protein sequence ID" value="MFF5287888.1"/>
    <property type="molecule type" value="Genomic_DNA"/>
</dbReference>
<evidence type="ECO:0000256" key="3">
    <source>
        <dbReference type="SAM" id="Phobius"/>
    </source>
</evidence>
<dbReference type="Gene3D" id="3.40.50.2300">
    <property type="match status" value="1"/>
</dbReference>
<keyword evidence="3" id="KW-0812">Transmembrane</keyword>
<keyword evidence="3" id="KW-0472">Membrane</keyword>
<keyword evidence="3" id="KW-1133">Transmembrane helix</keyword>
<dbReference type="PANTHER" id="PTHR44591">
    <property type="entry name" value="STRESS RESPONSE REGULATOR PROTEIN 1"/>
    <property type="match status" value="1"/>
</dbReference>
<organism evidence="5 6">
    <name type="scientific">Paractinoplanes globisporus</name>
    <dbReference type="NCBI Taxonomy" id="113565"/>
    <lineage>
        <taxon>Bacteria</taxon>
        <taxon>Bacillati</taxon>
        <taxon>Actinomycetota</taxon>
        <taxon>Actinomycetes</taxon>
        <taxon>Micromonosporales</taxon>
        <taxon>Micromonosporaceae</taxon>
        <taxon>Paractinoplanes</taxon>
    </lineage>
</organism>
<feature type="modified residue" description="4-aspartylphosphate" evidence="2">
    <location>
        <position position="158"/>
    </location>
</feature>
<dbReference type="InterPro" id="IPR001789">
    <property type="entry name" value="Sig_transdc_resp-reg_receiver"/>
</dbReference>
<feature type="transmembrane region" description="Helical" evidence="3">
    <location>
        <begin position="12"/>
        <end position="31"/>
    </location>
</feature>
<gene>
    <name evidence="5" type="ORF">ACFY35_00520</name>
</gene>
<dbReference type="PROSITE" id="PS50110">
    <property type="entry name" value="RESPONSE_REGULATORY"/>
    <property type="match status" value="1"/>
</dbReference>
<dbReference type="CDD" id="cd00156">
    <property type="entry name" value="REC"/>
    <property type="match status" value="1"/>
</dbReference>
<dbReference type="RefSeq" id="WP_020515608.1">
    <property type="nucleotide sequence ID" value="NZ_JBIAZU010000001.1"/>
</dbReference>
<feature type="domain" description="Response regulatory" evidence="4">
    <location>
        <begin position="109"/>
        <end position="222"/>
    </location>
</feature>
<dbReference type="SMART" id="SM00448">
    <property type="entry name" value="REC"/>
    <property type="match status" value="1"/>
</dbReference>
<dbReference type="Pfam" id="PF00072">
    <property type="entry name" value="Response_reg"/>
    <property type="match status" value="1"/>
</dbReference>
<evidence type="ECO:0000256" key="2">
    <source>
        <dbReference type="PROSITE-ProRule" id="PRU00169"/>
    </source>
</evidence>
<accession>A0ABW6W4H3</accession>
<keyword evidence="6" id="KW-1185">Reference proteome</keyword>
<dbReference type="Proteomes" id="UP001602245">
    <property type="component" value="Unassembled WGS sequence"/>
</dbReference>
<keyword evidence="1 2" id="KW-0597">Phosphoprotein</keyword>
<name>A0ABW6W4H3_9ACTN</name>
<sequence>MTADQVIRLIDAIAGLLAVLVWPALLVFLAIRFRSSLADFLGHLGEFSFKAPGLEASARRQQVEAAAALGAAAASQAGSPGDADPAAVADTVAAALPDARSQRRLRDKLVLWVDDHPGNNRYERQAMEALGVRFALSTSTEDALEQLKRQSFDLIISDMSRPPDDRAGYTLLDTLRSRGDRTPYMIYASSRSPEHVQEARKHGALGCTNSPEELTRVVTQALGSSAVRSL</sequence>
<evidence type="ECO:0000313" key="6">
    <source>
        <dbReference type="Proteomes" id="UP001602245"/>
    </source>
</evidence>
<evidence type="ECO:0000259" key="4">
    <source>
        <dbReference type="PROSITE" id="PS50110"/>
    </source>
</evidence>
<comment type="caution">
    <text evidence="5">The sequence shown here is derived from an EMBL/GenBank/DDBJ whole genome shotgun (WGS) entry which is preliminary data.</text>
</comment>
<dbReference type="InterPro" id="IPR050595">
    <property type="entry name" value="Bact_response_regulator"/>
</dbReference>
<protein>
    <submittedName>
        <fullName evidence="5">Response regulator</fullName>
    </submittedName>
</protein>
<evidence type="ECO:0000313" key="5">
    <source>
        <dbReference type="EMBL" id="MFF5287888.1"/>
    </source>
</evidence>